<evidence type="ECO:0000313" key="3">
    <source>
        <dbReference type="EMBL" id="GCF94661.1"/>
    </source>
</evidence>
<dbReference type="InterPro" id="IPR052960">
    <property type="entry name" value="GlcN6P_deaminase-like"/>
</dbReference>
<dbReference type="EMBL" id="BJCC01000022">
    <property type="protein sequence ID" value="GCF94661.1"/>
    <property type="molecule type" value="Genomic_DNA"/>
</dbReference>
<dbReference type="GO" id="GO:0005975">
    <property type="term" value="P:carbohydrate metabolic process"/>
    <property type="evidence" value="ECO:0007669"/>
    <property type="project" value="InterPro"/>
</dbReference>
<organism evidence="3 4">
    <name type="scientific">Enterococcus florum</name>
    <dbReference type="NCBI Taxonomy" id="2480627"/>
    <lineage>
        <taxon>Bacteria</taxon>
        <taxon>Bacillati</taxon>
        <taxon>Bacillota</taxon>
        <taxon>Bacilli</taxon>
        <taxon>Lactobacillales</taxon>
        <taxon>Enterococcaceae</taxon>
        <taxon>Enterococcus</taxon>
    </lineage>
</organism>
<dbReference type="InterPro" id="IPR018321">
    <property type="entry name" value="Glucosamine6P_isomerase_CS"/>
</dbReference>
<dbReference type="GO" id="GO:0004342">
    <property type="term" value="F:glucosamine-6-phosphate deaminase activity"/>
    <property type="evidence" value="ECO:0007669"/>
    <property type="project" value="InterPro"/>
</dbReference>
<dbReference type="GO" id="GO:0006044">
    <property type="term" value="P:N-acetylglucosamine metabolic process"/>
    <property type="evidence" value="ECO:0007669"/>
    <property type="project" value="InterPro"/>
</dbReference>
<dbReference type="PROSITE" id="PS01161">
    <property type="entry name" value="GLC_GALNAC_ISOMERASE"/>
    <property type="match status" value="1"/>
</dbReference>
<evidence type="ECO:0000313" key="4">
    <source>
        <dbReference type="Proteomes" id="UP000290567"/>
    </source>
</evidence>
<dbReference type="CDD" id="cd01399">
    <property type="entry name" value="GlcN6P_deaminase"/>
    <property type="match status" value="1"/>
</dbReference>
<feature type="domain" description="Glucosamine/galactosamine-6-phosphate isomerase" evidence="2">
    <location>
        <begin position="20"/>
        <end position="218"/>
    </location>
</feature>
<dbReference type="Gene3D" id="3.40.50.1360">
    <property type="match status" value="1"/>
</dbReference>
<dbReference type="PANTHER" id="PTHR42892">
    <property type="entry name" value="GLUCOSAMINE-6-PHOSPHATE DEAMINASE-LIKE PROTEIN BT_0258-RELATED"/>
    <property type="match status" value="1"/>
</dbReference>
<evidence type="ECO:0000259" key="2">
    <source>
        <dbReference type="Pfam" id="PF01182"/>
    </source>
</evidence>
<dbReference type="RefSeq" id="WP_146623079.1">
    <property type="nucleotide sequence ID" value="NZ_BJCC01000022.1"/>
</dbReference>
<dbReference type="SUPFAM" id="SSF100950">
    <property type="entry name" value="NagB/RpiA/CoA transferase-like"/>
    <property type="match status" value="1"/>
</dbReference>
<name>A0A4P5PEC5_9ENTE</name>
<dbReference type="PANTHER" id="PTHR42892:SF1">
    <property type="entry name" value="GLUCOSAMINE-6-PHOSPHATE ISOMERASE"/>
    <property type="match status" value="1"/>
</dbReference>
<dbReference type="InterPro" id="IPR037171">
    <property type="entry name" value="NagB/RpiA_transferase-like"/>
</dbReference>
<reference evidence="4" key="1">
    <citation type="submission" date="2019-02" db="EMBL/GenBank/DDBJ databases">
        <title>Draft genome sequence of Enterococcus sp. Gos25-1.</title>
        <authorList>
            <person name="Tanaka N."/>
            <person name="Shiwa Y."/>
            <person name="Fujita N."/>
        </authorList>
    </citation>
    <scope>NUCLEOTIDE SEQUENCE [LARGE SCALE GENOMIC DNA]</scope>
    <source>
        <strain evidence="4">Gos25-1</strain>
    </source>
</reference>
<dbReference type="NCBIfam" id="NF009022">
    <property type="entry name" value="PRK12358.1"/>
    <property type="match status" value="1"/>
</dbReference>
<evidence type="ECO:0000256" key="1">
    <source>
        <dbReference type="ARBA" id="ARBA00023277"/>
    </source>
</evidence>
<dbReference type="AlphaFoldDB" id="A0A4P5PEC5"/>
<protein>
    <submittedName>
        <fullName evidence="3">Glucosamine-6-phosphate deaminase</fullName>
    </submittedName>
</protein>
<dbReference type="Pfam" id="PF01182">
    <property type="entry name" value="Glucosamine_iso"/>
    <property type="match status" value="1"/>
</dbReference>
<dbReference type="Proteomes" id="UP000290567">
    <property type="component" value="Unassembled WGS sequence"/>
</dbReference>
<accession>A0A4P5PEC5</accession>
<dbReference type="InterPro" id="IPR004547">
    <property type="entry name" value="Glucosamine6P_isomerase"/>
</dbReference>
<dbReference type="InterPro" id="IPR006148">
    <property type="entry name" value="Glc/Gal-6P_isomerase"/>
</dbReference>
<keyword evidence="1" id="KW-0119">Carbohydrate metabolism</keyword>
<keyword evidence="4" id="KW-1185">Reference proteome</keyword>
<proteinExistence type="predicted"/>
<sequence length="241" mass="26557">MKVIITKDYATMSELTAGIVLEKMMESKRVNLSLTAGSTPEGMYRILLDKLSKIEMDTSLINYYNFDEVPLENERYGLTMSTLNKDFYEPAKIAKENIHELNLENYQTFSRKIIQDGGLDLIVMGVGADGHFCGNMPGTTGFDKDIYSCELVPGSDGFQLVEKITGKTPGPETVTFGPKTVLGAKQLVLIANGEAKAKIIKQVLEGPVTEEVPSSILTTHPNITVILDQEAAQYLNKDLLK</sequence>
<gene>
    <name evidence="3" type="primary">ytgG</name>
    <name evidence="3" type="ORF">NRIC_25520</name>
</gene>
<dbReference type="OrthoDB" id="9810967at2"/>
<comment type="caution">
    <text evidence="3">The sequence shown here is derived from an EMBL/GenBank/DDBJ whole genome shotgun (WGS) entry which is preliminary data.</text>
</comment>